<organism evidence="3 4">
    <name type="scientific">Cryomyces minteri</name>
    <dbReference type="NCBI Taxonomy" id="331657"/>
    <lineage>
        <taxon>Eukaryota</taxon>
        <taxon>Fungi</taxon>
        <taxon>Dikarya</taxon>
        <taxon>Ascomycota</taxon>
        <taxon>Pezizomycotina</taxon>
        <taxon>Dothideomycetes</taxon>
        <taxon>Dothideomycetes incertae sedis</taxon>
        <taxon>Cryomyces</taxon>
    </lineage>
</organism>
<dbReference type="PANTHER" id="PTHR28067">
    <property type="entry name" value="DNA REPLICATION REGULATOR SLD3"/>
    <property type="match status" value="1"/>
</dbReference>
<evidence type="ECO:0000256" key="1">
    <source>
        <dbReference type="SAM" id="MobiDB-lite"/>
    </source>
</evidence>
<feature type="compositionally biased region" description="Acidic residues" evidence="1">
    <location>
        <begin position="728"/>
        <end position="737"/>
    </location>
</feature>
<gene>
    <name evidence="3" type="ORF">B0A49_09674</name>
</gene>
<sequence length="737" mass="80188">MTRSAFEVTGISSATTPSPVLSPPAYEAAQIIDVSQTVTSPVVKPLKEPFEQSSAQEVTQTIVAQYLEALYLTKTSLAYFSKGPLSRARAAFSTGIASSPQLSDLTVFLRSMVLTLSVMDRKYRTKLPDTILAFPANSPSEDEHIAARTTRNRKPKKLKLSKEGMFPSEAEYIKRWWSVDDGTLSQATPIETRDQAMRRRIGDLRIRESLLQTIIILEILSLEAAMPPGVHSISADVDPQMQGQAVVERKKKPKKLLDLVLLVDLLIDKLCIWQSLEQEISTVKKGDEKNSRNTTEGADAQIGSSDRLRSFCVEVIIPFYLPRLPEQAAAVNKKLGGPSASKRANSKTASGLPKPGDPMAREAPIKRPRKPLQRVSTEATNDAMRAVPSLARAATDSLVVPDLKRELSEVPLSAVPVKDSISAATNHRNSLQKMRFSQREVDLCAMSTANDARMKKKAEVEEKLREAITTLKRPNRTLAVKELADMTEQRSQRPALGSRKSSATTRNRLLQTVQVTATPKRVRKTKDMVEVTPGHRQSQATLEYGRVSPSIGTCILSSAVRSQVPVPLPDSGLRVPQSRIRPVRTHSGVTETPSRGSGKTVFFADVVKPHEHGNATESFPPASPELARSRGQVPRSQVPALSLSRTISQFRGAPQTPSQTRSPRPGEALAPLSAQATPVKAASVLPGTAHQRANDAAPRASSPAASLAEVGSGQPELGPRESVYEALGWDDDVDELA</sequence>
<dbReference type="Proteomes" id="UP000308768">
    <property type="component" value="Unassembled WGS sequence"/>
</dbReference>
<feature type="region of interest" description="Disordered" evidence="1">
    <location>
        <begin position="612"/>
        <end position="737"/>
    </location>
</feature>
<comment type="caution">
    <text evidence="3">The sequence shown here is derived from an EMBL/GenBank/DDBJ whole genome shotgun (WGS) entry which is preliminary data.</text>
</comment>
<dbReference type="Gene3D" id="1.20.58.2130">
    <property type="match status" value="1"/>
</dbReference>
<feature type="compositionally biased region" description="Low complexity" evidence="1">
    <location>
        <begin position="694"/>
        <end position="708"/>
    </location>
</feature>
<feature type="region of interest" description="Disordered" evidence="1">
    <location>
        <begin position="484"/>
        <end position="506"/>
    </location>
</feature>
<dbReference type="GO" id="GO:0031261">
    <property type="term" value="C:DNA replication preinitiation complex"/>
    <property type="evidence" value="ECO:0007669"/>
    <property type="project" value="TreeGrafter"/>
</dbReference>
<name>A0A4U0WM20_9PEZI</name>
<proteinExistence type="predicted"/>
<protein>
    <recommendedName>
        <fullName evidence="2">DNA replication regulator Sld3 C-terminal domain-containing protein</fullName>
    </recommendedName>
</protein>
<feature type="domain" description="DNA replication regulator Sld3 C-terminal" evidence="2">
    <location>
        <begin position="57"/>
        <end position="595"/>
    </location>
</feature>
<evidence type="ECO:0000259" key="2">
    <source>
        <dbReference type="Pfam" id="PF08639"/>
    </source>
</evidence>
<dbReference type="PANTHER" id="PTHR28067:SF1">
    <property type="entry name" value="DNA REPLICATION REGULATOR SLD3"/>
    <property type="match status" value="1"/>
</dbReference>
<dbReference type="STRING" id="331657.A0A4U0WM20"/>
<reference evidence="3 4" key="1">
    <citation type="submission" date="2017-03" db="EMBL/GenBank/DDBJ databases">
        <title>Genomes of endolithic fungi from Antarctica.</title>
        <authorList>
            <person name="Coleine C."/>
            <person name="Masonjones S."/>
            <person name="Stajich J.E."/>
        </authorList>
    </citation>
    <scope>NUCLEOTIDE SEQUENCE [LARGE SCALE GENOMIC DNA]</scope>
    <source>
        <strain evidence="3 4">CCFEE 5187</strain>
    </source>
</reference>
<dbReference type="GO" id="GO:0006270">
    <property type="term" value="P:DNA replication initiation"/>
    <property type="evidence" value="ECO:0007669"/>
    <property type="project" value="InterPro"/>
</dbReference>
<feature type="region of interest" description="Disordered" evidence="1">
    <location>
        <begin position="335"/>
        <end position="380"/>
    </location>
</feature>
<dbReference type="InterPro" id="IPR013948">
    <property type="entry name" value="DNA_replication_reg_Sld3_C"/>
</dbReference>
<keyword evidence="4" id="KW-1185">Reference proteome</keyword>
<feature type="compositionally biased region" description="Polar residues" evidence="1">
    <location>
        <begin position="643"/>
        <end position="662"/>
    </location>
</feature>
<evidence type="ECO:0000313" key="4">
    <source>
        <dbReference type="Proteomes" id="UP000308768"/>
    </source>
</evidence>
<dbReference type="AlphaFoldDB" id="A0A4U0WM20"/>
<dbReference type="OrthoDB" id="5395343at2759"/>
<dbReference type="Pfam" id="PF08639">
    <property type="entry name" value="Sld3_STD"/>
    <property type="match status" value="1"/>
</dbReference>
<dbReference type="InterPro" id="IPR042511">
    <property type="entry name" value="Sld3"/>
</dbReference>
<accession>A0A4U0WM20</accession>
<evidence type="ECO:0000313" key="3">
    <source>
        <dbReference type="EMBL" id="TKA64232.1"/>
    </source>
</evidence>
<dbReference type="EMBL" id="NAJN01001295">
    <property type="protein sequence ID" value="TKA64232.1"/>
    <property type="molecule type" value="Genomic_DNA"/>
</dbReference>